<gene>
    <name evidence="1" type="ORF">DSO57_1032730</name>
</gene>
<evidence type="ECO:0000313" key="1">
    <source>
        <dbReference type="EMBL" id="KAJ9056473.1"/>
    </source>
</evidence>
<sequence length="113" mass="11928">MSPSAPACTPCLLTGLALMALNAYFLQLSPVSFLWSPLQAAVPVLHWTASWWFVSPGWEPNLVSLAPSLTSWAGGALGRSSRNLLHSRRQIQMVGVEILQVKSAGGLTGAAGV</sequence>
<keyword evidence="2" id="KW-1185">Reference proteome</keyword>
<organism evidence="1 2">
    <name type="scientific">Entomophthora muscae</name>
    <dbReference type="NCBI Taxonomy" id="34485"/>
    <lineage>
        <taxon>Eukaryota</taxon>
        <taxon>Fungi</taxon>
        <taxon>Fungi incertae sedis</taxon>
        <taxon>Zoopagomycota</taxon>
        <taxon>Entomophthoromycotina</taxon>
        <taxon>Entomophthoromycetes</taxon>
        <taxon>Entomophthorales</taxon>
        <taxon>Entomophthoraceae</taxon>
        <taxon>Entomophthora</taxon>
    </lineage>
</organism>
<evidence type="ECO:0000313" key="2">
    <source>
        <dbReference type="Proteomes" id="UP001165960"/>
    </source>
</evidence>
<reference evidence="1" key="1">
    <citation type="submission" date="2022-04" db="EMBL/GenBank/DDBJ databases">
        <title>Genome of the entomopathogenic fungus Entomophthora muscae.</title>
        <authorList>
            <person name="Elya C."/>
            <person name="Lovett B.R."/>
            <person name="Lee E."/>
            <person name="Macias A.M."/>
            <person name="Hajek A.E."/>
            <person name="De Bivort B.L."/>
            <person name="Kasson M.T."/>
            <person name="De Fine Licht H.H."/>
            <person name="Stajich J.E."/>
        </authorList>
    </citation>
    <scope>NUCLEOTIDE SEQUENCE</scope>
    <source>
        <strain evidence="1">Berkeley</strain>
    </source>
</reference>
<name>A0ACC2S2F2_9FUNG</name>
<comment type="caution">
    <text evidence="1">The sequence shown here is derived from an EMBL/GenBank/DDBJ whole genome shotgun (WGS) entry which is preliminary data.</text>
</comment>
<proteinExistence type="predicted"/>
<dbReference type="EMBL" id="QTSX02005928">
    <property type="protein sequence ID" value="KAJ9056473.1"/>
    <property type="molecule type" value="Genomic_DNA"/>
</dbReference>
<accession>A0ACC2S2F2</accession>
<protein>
    <submittedName>
        <fullName evidence="1">Uncharacterized protein</fullName>
    </submittedName>
</protein>
<dbReference type="Proteomes" id="UP001165960">
    <property type="component" value="Unassembled WGS sequence"/>
</dbReference>